<comment type="subcellular location">
    <subcellularLocation>
        <location evidence="10">Cytoplasm</location>
    </subcellularLocation>
</comment>
<evidence type="ECO:0000256" key="8">
    <source>
        <dbReference type="ARBA" id="ARBA00022857"/>
    </source>
</evidence>
<evidence type="ECO:0000313" key="12">
    <source>
        <dbReference type="EMBL" id="HGU41089.1"/>
    </source>
</evidence>
<dbReference type="GO" id="GO:0030488">
    <property type="term" value="P:tRNA methylation"/>
    <property type="evidence" value="ECO:0007669"/>
    <property type="project" value="TreeGrafter"/>
</dbReference>
<dbReference type="NCBIfam" id="NF003739">
    <property type="entry name" value="PRK05335.1"/>
    <property type="match status" value="1"/>
</dbReference>
<comment type="catalytic activity">
    <reaction evidence="10">
        <text>uridine(54) in tRNA + (6R)-5,10-methylene-5,6,7,8-tetrahydrofolate + NADPH + H(+) = 5-methyluridine(54) in tRNA + (6S)-5,6,7,8-tetrahydrofolate + NADP(+)</text>
        <dbReference type="Rhea" id="RHEA:62372"/>
        <dbReference type="Rhea" id="RHEA-COMP:10167"/>
        <dbReference type="Rhea" id="RHEA-COMP:10193"/>
        <dbReference type="ChEBI" id="CHEBI:15378"/>
        <dbReference type="ChEBI" id="CHEBI:15636"/>
        <dbReference type="ChEBI" id="CHEBI:57453"/>
        <dbReference type="ChEBI" id="CHEBI:57783"/>
        <dbReference type="ChEBI" id="CHEBI:58349"/>
        <dbReference type="ChEBI" id="CHEBI:65315"/>
        <dbReference type="ChEBI" id="CHEBI:74447"/>
        <dbReference type="EC" id="2.1.1.74"/>
    </reaction>
</comment>
<evidence type="ECO:0000256" key="1">
    <source>
        <dbReference type="ARBA" id="ARBA00001974"/>
    </source>
</evidence>
<keyword evidence="3 10" id="KW-0489">Methyltransferase</keyword>
<comment type="similarity">
    <text evidence="10">Belongs to the MnmG family. TrmFO subfamily.</text>
</comment>
<evidence type="ECO:0000256" key="6">
    <source>
        <dbReference type="ARBA" id="ARBA00022694"/>
    </source>
</evidence>
<dbReference type="NCBIfam" id="TIGR00137">
    <property type="entry name" value="gid_trmFO"/>
    <property type="match status" value="1"/>
</dbReference>
<dbReference type="SUPFAM" id="SSF51905">
    <property type="entry name" value="FAD/NAD(P)-binding domain"/>
    <property type="match status" value="1"/>
</dbReference>
<keyword evidence="5 10" id="KW-0808">Transferase</keyword>
<sequence>MGSEVHVVGAGLAGSEVTWQLVKRGYKVILHEQKKVKKSPVHHSESFAELVCSNSLKSLEIENAEGLLKKEMGLFDSLILSCAFETRVPAGKALAVDREKFSECVTRKLLETGLVELIWEEVEKPGDAGIWIIATGPTTEGKLAEWITQTTGGMLSFFDAVAPIISAESINMNVCFVADRYGVGTGDYINCPMNQEEYERFWEAIVSAEVIEMKDFDRKLLFERCQPIEEIARSGKDAMRYGPLKPVGIIDPRTGKEPYAVVQLRKENIEGTMYNLVGFQTRLKWNEQKRIIRMIPGLENAEVLRYGVMHRNTYIQSPKVLDAFLRLKTDRRIFFAGQIVGVEGYVESAMTGIYVGFNVARILAGREPIKLPDFTMSGALIRYVTTADELKPMYANFGLLGGGKKRKDIALRALRCMEEFVKNFEL</sequence>
<dbReference type="EC" id="2.1.1.74" evidence="10"/>
<evidence type="ECO:0000256" key="4">
    <source>
        <dbReference type="ARBA" id="ARBA00022630"/>
    </source>
</evidence>
<evidence type="ECO:0000256" key="10">
    <source>
        <dbReference type="HAMAP-Rule" id="MF_01037"/>
    </source>
</evidence>
<comment type="caution">
    <text evidence="12">The sequence shown here is derived from an EMBL/GenBank/DDBJ whole genome shotgun (WGS) entry which is preliminary data.</text>
</comment>
<reference evidence="12" key="1">
    <citation type="journal article" date="2020" name="mSystems">
        <title>Genome- and Community-Level Interaction Insights into Carbon Utilization and Element Cycling Functions of Hydrothermarchaeota in Hydrothermal Sediment.</title>
        <authorList>
            <person name="Zhou Z."/>
            <person name="Liu Y."/>
            <person name="Xu W."/>
            <person name="Pan J."/>
            <person name="Luo Z.H."/>
            <person name="Li M."/>
        </authorList>
    </citation>
    <scope>NUCLEOTIDE SEQUENCE [LARGE SCALE GENOMIC DNA]</scope>
    <source>
        <strain evidence="12">SpSt-609</strain>
    </source>
</reference>
<proteinExistence type="inferred from homology"/>
<comment type="catalytic activity">
    <reaction evidence="10">
        <text>uridine(54) in tRNA + (6R)-5,10-methylene-5,6,7,8-tetrahydrofolate + NADH + H(+) = 5-methyluridine(54) in tRNA + (6S)-5,6,7,8-tetrahydrofolate + NAD(+)</text>
        <dbReference type="Rhea" id="RHEA:16873"/>
        <dbReference type="Rhea" id="RHEA-COMP:10167"/>
        <dbReference type="Rhea" id="RHEA-COMP:10193"/>
        <dbReference type="ChEBI" id="CHEBI:15378"/>
        <dbReference type="ChEBI" id="CHEBI:15636"/>
        <dbReference type="ChEBI" id="CHEBI:57453"/>
        <dbReference type="ChEBI" id="CHEBI:57540"/>
        <dbReference type="ChEBI" id="CHEBI:57945"/>
        <dbReference type="ChEBI" id="CHEBI:65315"/>
        <dbReference type="ChEBI" id="CHEBI:74447"/>
        <dbReference type="EC" id="2.1.1.74"/>
    </reaction>
</comment>
<dbReference type="GO" id="GO:0047151">
    <property type="term" value="F:tRNA (uracil(54)-C5)-methyltransferase activity, 5,10-methylenetetrahydrofolate-dependent"/>
    <property type="evidence" value="ECO:0007669"/>
    <property type="project" value="UniProtKB-UniRule"/>
</dbReference>
<name>A0A7C4W3Z1_9BACT</name>
<protein>
    <recommendedName>
        <fullName evidence="10">Methylenetetrahydrofolate--tRNA-(uracil-5-)-methyltransferase TrmFO</fullName>
        <ecNumber evidence="10">2.1.1.74</ecNumber>
    </recommendedName>
    <alternativeName>
        <fullName evidence="10">Folate-dependent tRNA (uracil-5-)-methyltransferase</fullName>
    </alternativeName>
    <alternativeName>
        <fullName evidence="10">Folate-dependent tRNA(M-5-U54)-methyltransferase</fullName>
    </alternativeName>
</protein>
<dbReference type="AlphaFoldDB" id="A0A7C4W3Z1"/>
<dbReference type="InterPro" id="IPR002218">
    <property type="entry name" value="MnmG-rel"/>
</dbReference>
<keyword evidence="4 10" id="KW-0285">Flavoprotein</keyword>
<evidence type="ECO:0000256" key="9">
    <source>
        <dbReference type="ARBA" id="ARBA00023027"/>
    </source>
</evidence>
<organism evidence="12">
    <name type="scientific">Fervidobacterium thailandense</name>
    <dbReference type="NCBI Taxonomy" id="1008305"/>
    <lineage>
        <taxon>Bacteria</taxon>
        <taxon>Thermotogati</taxon>
        <taxon>Thermotogota</taxon>
        <taxon>Thermotogae</taxon>
        <taxon>Thermotogales</taxon>
        <taxon>Fervidobacteriaceae</taxon>
        <taxon>Fervidobacterium</taxon>
    </lineage>
</organism>
<feature type="domain" description="MnmG N-terminal" evidence="11">
    <location>
        <begin position="5"/>
        <end position="366"/>
    </location>
</feature>
<keyword evidence="6 10" id="KW-0819">tRNA processing</keyword>
<keyword evidence="8 10" id="KW-0521">NADP</keyword>
<dbReference type="PANTHER" id="PTHR11806">
    <property type="entry name" value="GLUCOSE INHIBITED DIVISION PROTEIN A"/>
    <property type="match status" value="1"/>
</dbReference>
<comment type="cofactor">
    <cofactor evidence="1 10">
        <name>FAD</name>
        <dbReference type="ChEBI" id="CHEBI:57692"/>
    </cofactor>
</comment>
<comment type="function">
    <text evidence="10">Catalyzes the folate-dependent formation of 5-methyl-uridine at position 54 (M-5-U54) in all tRNAs.</text>
</comment>
<dbReference type="Pfam" id="PF01134">
    <property type="entry name" value="GIDA"/>
    <property type="match status" value="1"/>
</dbReference>
<dbReference type="InterPro" id="IPR040131">
    <property type="entry name" value="MnmG_N"/>
</dbReference>
<keyword evidence="7 10" id="KW-0274">FAD</keyword>
<dbReference type="GO" id="GO:0050660">
    <property type="term" value="F:flavin adenine dinucleotide binding"/>
    <property type="evidence" value="ECO:0007669"/>
    <property type="project" value="UniProtKB-UniRule"/>
</dbReference>
<evidence type="ECO:0000256" key="2">
    <source>
        <dbReference type="ARBA" id="ARBA00022490"/>
    </source>
</evidence>
<dbReference type="InterPro" id="IPR004417">
    <property type="entry name" value="TrmFO"/>
</dbReference>
<feature type="binding site" evidence="10">
    <location>
        <begin position="9"/>
        <end position="14"/>
    </location>
    <ligand>
        <name>FAD</name>
        <dbReference type="ChEBI" id="CHEBI:57692"/>
    </ligand>
</feature>
<dbReference type="InterPro" id="IPR036188">
    <property type="entry name" value="FAD/NAD-bd_sf"/>
</dbReference>
<dbReference type="EMBL" id="DSZY01000035">
    <property type="protein sequence ID" value="HGU41089.1"/>
    <property type="molecule type" value="Genomic_DNA"/>
</dbReference>
<evidence type="ECO:0000256" key="5">
    <source>
        <dbReference type="ARBA" id="ARBA00022679"/>
    </source>
</evidence>
<accession>A0A7C4W3Z1</accession>
<dbReference type="PANTHER" id="PTHR11806:SF2">
    <property type="entry name" value="METHYLENETETRAHYDROFOLATE--TRNA-(URACIL-5-)-METHYLTRANSFERASE TRMFO"/>
    <property type="match status" value="1"/>
</dbReference>
<dbReference type="Gene3D" id="3.50.50.60">
    <property type="entry name" value="FAD/NAD(P)-binding domain"/>
    <property type="match status" value="2"/>
</dbReference>
<dbReference type="GO" id="GO:0005829">
    <property type="term" value="C:cytosol"/>
    <property type="evidence" value="ECO:0007669"/>
    <property type="project" value="TreeGrafter"/>
</dbReference>
<dbReference type="GO" id="GO:0002098">
    <property type="term" value="P:tRNA wobble uridine modification"/>
    <property type="evidence" value="ECO:0007669"/>
    <property type="project" value="TreeGrafter"/>
</dbReference>
<evidence type="ECO:0000256" key="7">
    <source>
        <dbReference type="ARBA" id="ARBA00022827"/>
    </source>
</evidence>
<keyword evidence="9 10" id="KW-0520">NAD</keyword>
<dbReference type="HAMAP" id="MF_01037">
    <property type="entry name" value="TrmFO"/>
    <property type="match status" value="1"/>
</dbReference>
<gene>
    <name evidence="10" type="primary">trmFO</name>
    <name evidence="12" type="ORF">ENT77_07825</name>
</gene>
<evidence type="ECO:0000256" key="3">
    <source>
        <dbReference type="ARBA" id="ARBA00022603"/>
    </source>
</evidence>
<keyword evidence="2 10" id="KW-0963">Cytoplasm</keyword>
<evidence type="ECO:0000259" key="11">
    <source>
        <dbReference type="Pfam" id="PF01134"/>
    </source>
</evidence>